<dbReference type="AlphaFoldDB" id="A0A243ARX3"/>
<sequence>MEDERRAIINEISYLEVKHCIECPLYTSKEVAPEKNQKKKPRNNKLCEGCPVYKEIRERGERLNKLSKQGTFNTIKQKYMDNPSVYLQYKEYPIEVIIAELGITKYELRKRMKQRMLQTKME</sequence>
<protein>
    <submittedName>
        <fullName evidence="1">Transposase</fullName>
    </submittedName>
</protein>
<name>A0A243ARX3_BACTU</name>
<organism evidence="1 2">
    <name type="scientific">Bacillus thuringiensis serovar navarrensis</name>
    <dbReference type="NCBI Taxonomy" id="339658"/>
    <lineage>
        <taxon>Bacteria</taxon>
        <taxon>Bacillati</taxon>
        <taxon>Bacillota</taxon>
        <taxon>Bacilli</taxon>
        <taxon>Bacillales</taxon>
        <taxon>Bacillaceae</taxon>
        <taxon>Bacillus</taxon>
        <taxon>Bacillus cereus group</taxon>
    </lineage>
</organism>
<accession>A0A243ARX3</accession>
<dbReference type="EMBL" id="NFDG01000013">
    <property type="protein sequence ID" value="OTY30311.1"/>
    <property type="molecule type" value="Genomic_DNA"/>
</dbReference>
<dbReference type="Proteomes" id="UP000194860">
    <property type="component" value="Unassembled WGS sequence"/>
</dbReference>
<reference evidence="1 2" key="1">
    <citation type="submission" date="2016-10" db="EMBL/GenBank/DDBJ databases">
        <title>Comparative genomics of Bacillus thuringiensis reveals a path to pathogens against multiple invertebrate hosts.</title>
        <authorList>
            <person name="Zheng J."/>
            <person name="Gao Q."/>
            <person name="Liu H."/>
            <person name="Peng D."/>
            <person name="Ruan L."/>
            <person name="Sun M."/>
        </authorList>
    </citation>
    <scope>NUCLEOTIDE SEQUENCE [LARGE SCALE GENOMIC DNA]</scope>
    <source>
        <strain evidence="1">BGSC 4BM1</strain>
    </source>
</reference>
<gene>
    <name evidence="1" type="ORF">BK732_01105</name>
</gene>
<dbReference type="RefSeq" id="WP_088030775.1">
    <property type="nucleotide sequence ID" value="NZ_NFDG01000013.1"/>
</dbReference>
<evidence type="ECO:0000313" key="1">
    <source>
        <dbReference type="EMBL" id="OTY30311.1"/>
    </source>
</evidence>
<proteinExistence type="predicted"/>
<evidence type="ECO:0000313" key="2">
    <source>
        <dbReference type="Proteomes" id="UP000194860"/>
    </source>
</evidence>
<comment type="caution">
    <text evidence="1">The sequence shown here is derived from an EMBL/GenBank/DDBJ whole genome shotgun (WGS) entry which is preliminary data.</text>
</comment>